<comment type="caution">
    <text evidence="1">The sequence shown here is derived from an EMBL/GenBank/DDBJ whole genome shotgun (WGS) entry which is preliminary data.</text>
</comment>
<dbReference type="PANTHER" id="PTHR36037:SF1">
    <property type="entry name" value="RNA-DIRECTED DNA POLYMERASE (REVERSE TRANSCRIPTASE)-RELATED FAMILY PROTEIN"/>
    <property type="match status" value="1"/>
</dbReference>
<proteinExistence type="predicted"/>
<reference evidence="1 2" key="2">
    <citation type="journal article" date="2017" name="Front. Plant Sci.">
        <title>Gene Classification and Mining of Molecular Markers Useful in Red Clover (Trifolium pratense) Breeding.</title>
        <authorList>
            <person name="Istvanek J."/>
            <person name="Dluhosova J."/>
            <person name="Dluhos P."/>
            <person name="Patkova L."/>
            <person name="Nedelnik J."/>
            <person name="Repkova J."/>
        </authorList>
    </citation>
    <scope>NUCLEOTIDE SEQUENCE [LARGE SCALE GENOMIC DNA]</scope>
    <source>
        <strain evidence="2">cv. Tatra</strain>
        <tissue evidence="1">Young leaves</tissue>
    </source>
</reference>
<sequence>EQMTAEANEGIVSPMLEDDTVMNLGENLEQLELENKVDEMKSILKTMECLQCKVKWFDAIEQIDDSLTGLKVLAFDE</sequence>
<organism evidence="1 2">
    <name type="scientific">Trifolium pratense</name>
    <name type="common">Red clover</name>
    <dbReference type="NCBI Taxonomy" id="57577"/>
    <lineage>
        <taxon>Eukaryota</taxon>
        <taxon>Viridiplantae</taxon>
        <taxon>Streptophyta</taxon>
        <taxon>Embryophyta</taxon>
        <taxon>Tracheophyta</taxon>
        <taxon>Spermatophyta</taxon>
        <taxon>Magnoliopsida</taxon>
        <taxon>eudicotyledons</taxon>
        <taxon>Gunneridae</taxon>
        <taxon>Pentapetalae</taxon>
        <taxon>rosids</taxon>
        <taxon>fabids</taxon>
        <taxon>Fabales</taxon>
        <taxon>Fabaceae</taxon>
        <taxon>Papilionoideae</taxon>
        <taxon>50 kb inversion clade</taxon>
        <taxon>NPAAA clade</taxon>
        <taxon>Hologalegina</taxon>
        <taxon>IRL clade</taxon>
        <taxon>Trifolieae</taxon>
        <taxon>Trifolium</taxon>
    </lineage>
</organism>
<gene>
    <name evidence="1" type="ORF">L195_g046813</name>
</gene>
<feature type="non-terminal residue" evidence="1">
    <location>
        <position position="77"/>
    </location>
</feature>
<accession>A0A2K3MIS3</accession>
<evidence type="ECO:0000313" key="1">
    <source>
        <dbReference type="EMBL" id="PNX90688.1"/>
    </source>
</evidence>
<protein>
    <submittedName>
        <fullName evidence="1">Uncharacterized protein</fullName>
    </submittedName>
</protein>
<dbReference type="AlphaFoldDB" id="A0A2K3MIS3"/>
<feature type="non-terminal residue" evidence="1">
    <location>
        <position position="1"/>
    </location>
</feature>
<dbReference type="STRING" id="57577.A0A2K3MIS3"/>
<dbReference type="PANTHER" id="PTHR36037">
    <property type="entry name" value="RNA-DIRECTED DNA POLYMERASE (REVERSE TRANSCRIPTASE)-RELATED FAMILY PROTEIN"/>
    <property type="match status" value="1"/>
</dbReference>
<dbReference type="EMBL" id="ASHM01063668">
    <property type="protein sequence ID" value="PNX90688.1"/>
    <property type="molecule type" value="Genomic_DNA"/>
</dbReference>
<name>A0A2K3MIS3_TRIPR</name>
<evidence type="ECO:0000313" key="2">
    <source>
        <dbReference type="Proteomes" id="UP000236291"/>
    </source>
</evidence>
<reference evidence="1 2" key="1">
    <citation type="journal article" date="2014" name="Am. J. Bot.">
        <title>Genome assembly and annotation for red clover (Trifolium pratense; Fabaceae).</title>
        <authorList>
            <person name="Istvanek J."/>
            <person name="Jaros M."/>
            <person name="Krenek A."/>
            <person name="Repkova J."/>
        </authorList>
    </citation>
    <scope>NUCLEOTIDE SEQUENCE [LARGE SCALE GENOMIC DNA]</scope>
    <source>
        <strain evidence="2">cv. Tatra</strain>
        <tissue evidence="1">Young leaves</tissue>
    </source>
</reference>
<dbReference type="Proteomes" id="UP000236291">
    <property type="component" value="Unassembled WGS sequence"/>
</dbReference>